<dbReference type="GO" id="GO:0043565">
    <property type="term" value="F:sequence-specific DNA binding"/>
    <property type="evidence" value="ECO:0007669"/>
    <property type="project" value="InterPro"/>
</dbReference>
<dbReference type="EMBL" id="JAHESC010000011">
    <property type="protein sequence ID" value="MBT1686832.1"/>
    <property type="molecule type" value="Genomic_DNA"/>
</dbReference>
<evidence type="ECO:0000256" key="2">
    <source>
        <dbReference type="ARBA" id="ARBA00023125"/>
    </source>
</evidence>
<dbReference type="Pfam" id="PF12833">
    <property type="entry name" value="HTH_18"/>
    <property type="match status" value="1"/>
</dbReference>
<dbReference type="PROSITE" id="PS01124">
    <property type="entry name" value="HTH_ARAC_FAMILY_2"/>
    <property type="match status" value="1"/>
</dbReference>
<evidence type="ECO:0000256" key="1">
    <source>
        <dbReference type="ARBA" id="ARBA00023015"/>
    </source>
</evidence>
<dbReference type="InterPro" id="IPR018060">
    <property type="entry name" value="HTH_AraC"/>
</dbReference>
<dbReference type="SUPFAM" id="SSF46689">
    <property type="entry name" value="Homeodomain-like"/>
    <property type="match status" value="1"/>
</dbReference>
<protein>
    <submittedName>
        <fullName evidence="5">Helix-turn-helix transcriptional regulator</fullName>
    </submittedName>
</protein>
<keyword evidence="3" id="KW-0804">Transcription</keyword>
<comment type="caution">
    <text evidence="5">The sequence shown here is derived from an EMBL/GenBank/DDBJ whole genome shotgun (WGS) entry which is preliminary data.</text>
</comment>
<keyword evidence="2" id="KW-0238">DNA-binding</keyword>
<keyword evidence="1" id="KW-0805">Transcription regulation</keyword>
<evidence type="ECO:0000259" key="4">
    <source>
        <dbReference type="PROSITE" id="PS01124"/>
    </source>
</evidence>
<dbReference type="InterPro" id="IPR020449">
    <property type="entry name" value="Tscrpt_reg_AraC-type_HTH"/>
</dbReference>
<keyword evidence="6" id="KW-1185">Reference proteome</keyword>
<feature type="domain" description="HTH araC/xylS-type" evidence="4">
    <location>
        <begin position="136"/>
        <end position="246"/>
    </location>
</feature>
<reference evidence="5 6" key="1">
    <citation type="submission" date="2021-05" db="EMBL/GenBank/DDBJ databases">
        <title>A Polyphasic approach of four new species of the genus Ohtaekwangia: Ohtaekwangia histidinii sp. nov., Ohtaekwangia cretensis sp. nov., Ohtaekwangia indiensis sp. nov., Ohtaekwangia reichenbachii sp. nov. from diverse environment.</title>
        <authorList>
            <person name="Octaviana S."/>
        </authorList>
    </citation>
    <scope>NUCLEOTIDE SEQUENCE [LARGE SCALE GENOMIC DNA]</scope>
    <source>
        <strain evidence="5 6">PWU37</strain>
    </source>
</reference>
<dbReference type="Proteomes" id="UP001319180">
    <property type="component" value="Unassembled WGS sequence"/>
</dbReference>
<dbReference type="InterPro" id="IPR009057">
    <property type="entry name" value="Homeodomain-like_sf"/>
</dbReference>
<name>A0AAP2DCH7_9BACT</name>
<dbReference type="GO" id="GO:0003700">
    <property type="term" value="F:DNA-binding transcription factor activity"/>
    <property type="evidence" value="ECO:0007669"/>
    <property type="project" value="InterPro"/>
</dbReference>
<evidence type="ECO:0000313" key="5">
    <source>
        <dbReference type="EMBL" id="MBT1686832.1"/>
    </source>
</evidence>
<dbReference type="PANTHER" id="PTHR43280:SF32">
    <property type="entry name" value="TRANSCRIPTIONAL REGULATORY PROTEIN"/>
    <property type="match status" value="1"/>
</dbReference>
<sequence length="248" mass="27702">MVLVTGSMTISYGDQTIEVNDTCLILLNPRVPHSVVHRAERRGYACVFSEAFIAGRERKRLLQGSPLMRSGAVPVVYLNAEQAAFISGVYERMLAVYRGEYPQRSELLKTCIELIVHEALTIQPLPHPPTPGNAATRITHLFMEMLERQFPIESADAPLKRRTPQDFAEGLSVHVNYLNRSIKEVTGKPTSALIAERITAEAKALLQHTDSGIADIAYSLGFDYPTYFNNYFKRMTGTTPKAFRTGKV</sequence>
<dbReference type="SMART" id="SM00342">
    <property type="entry name" value="HTH_ARAC"/>
    <property type="match status" value="1"/>
</dbReference>
<gene>
    <name evidence="5" type="ORF">KK078_09700</name>
</gene>
<dbReference type="PANTHER" id="PTHR43280">
    <property type="entry name" value="ARAC-FAMILY TRANSCRIPTIONAL REGULATOR"/>
    <property type="match status" value="1"/>
</dbReference>
<accession>A0AAP2DCH7</accession>
<dbReference type="Gene3D" id="1.10.10.60">
    <property type="entry name" value="Homeodomain-like"/>
    <property type="match status" value="1"/>
</dbReference>
<organism evidence="5 6">
    <name type="scientific">Dawidia soli</name>
    <dbReference type="NCBI Taxonomy" id="2782352"/>
    <lineage>
        <taxon>Bacteria</taxon>
        <taxon>Pseudomonadati</taxon>
        <taxon>Bacteroidota</taxon>
        <taxon>Cytophagia</taxon>
        <taxon>Cytophagales</taxon>
        <taxon>Chryseotaleaceae</taxon>
        <taxon>Dawidia</taxon>
    </lineage>
</organism>
<evidence type="ECO:0000313" key="6">
    <source>
        <dbReference type="Proteomes" id="UP001319180"/>
    </source>
</evidence>
<evidence type="ECO:0000256" key="3">
    <source>
        <dbReference type="ARBA" id="ARBA00023163"/>
    </source>
</evidence>
<dbReference type="PRINTS" id="PR00032">
    <property type="entry name" value="HTHARAC"/>
</dbReference>
<dbReference type="AlphaFoldDB" id="A0AAP2DCH7"/>
<proteinExistence type="predicted"/>